<sequence length="197" mass="21490">MDNPDTPANPTDTVAPARHPRWRAWVTVTLVGYAAVVVALTTLKAFYTIGLLWKPENQRVRDLRPVPFGIISDSSTTFGWVFDILGNLAFFVPLGMLLMILSGRWRWTVGVAAVFSLGIEVTQYVFSLGRTDVTDLICNTVGAAVGAWIACWFSGNPTRSRQWQTLLTMVVGLAVLVFVVLVILGPALGDPDKVVGN</sequence>
<gene>
    <name evidence="3" type="ORF">MUN33_04650</name>
</gene>
<organism evidence="3 4">
    <name type="scientific">Corynebacterium kalidii</name>
    <dbReference type="NCBI Taxonomy" id="2931982"/>
    <lineage>
        <taxon>Bacteria</taxon>
        <taxon>Bacillati</taxon>
        <taxon>Actinomycetota</taxon>
        <taxon>Actinomycetes</taxon>
        <taxon>Mycobacteriales</taxon>
        <taxon>Corynebacteriaceae</taxon>
        <taxon>Corynebacterium</taxon>
    </lineage>
</organism>
<name>A0A9X1WI35_9CORY</name>
<dbReference type="PANTHER" id="PTHR36834">
    <property type="entry name" value="MEMBRANE PROTEIN-RELATED"/>
    <property type="match status" value="1"/>
</dbReference>
<proteinExistence type="predicted"/>
<dbReference type="Pfam" id="PF04892">
    <property type="entry name" value="VanZ"/>
    <property type="match status" value="1"/>
</dbReference>
<feature type="domain" description="VanZ-like" evidence="2">
    <location>
        <begin position="31"/>
        <end position="153"/>
    </location>
</feature>
<keyword evidence="1" id="KW-1133">Transmembrane helix</keyword>
<reference evidence="3" key="1">
    <citation type="submission" date="2022-04" db="EMBL/GenBank/DDBJ databases">
        <title>Corynebacterium kalidii LD5P10.</title>
        <authorList>
            <person name="Sun J.Q."/>
        </authorList>
    </citation>
    <scope>NUCLEOTIDE SEQUENCE</scope>
    <source>
        <strain evidence="3">LD5P10</strain>
    </source>
</reference>
<dbReference type="Proteomes" id="UP001139207">
    <property type="component" value="Unassembled WGS sequence"/>
</dbReference>
<keyword evidence="4" id="KW-1185">Reference proteome</keyword>
<dbReference type="InterPro" id="IPR006976">
    <property type="entry name" value="VanZ-like"/>
</dbReference>
<dbReference type="EMBL" id="JALIEA010000011">
    <property type="protein sequence ID" value="MCJ7858007.1"/>
    <property type="molecule type" value="Genomic_DNA"/>
</dbReference>
<dbReference type="PANTHER" id="PTHR36834:SF1">
    <property type="entry name" value="INTEGRAL MEMBRANE PROTEIN"/>
    <property type="match status" value="1"/>
</dbReference>
<feature type="transmembrane region" description="Helical" evidence="1">
    <location>
        <begin position="133"/>
        <end position="154"/>
    </location>
</feature>
<feature type="transmembrane region" description="Helical" evidence="1">
    <location>
        <begin position="166"/>
        <end position="188"/>
    </location>
</feature>
<feature type="transmembrane region" description="Helical" evidence="1">
    <location>
        <begin position="78"/>
        <end position="100"/>
    </location>
</feature>
<evidence type="ECO:0000313" key="4">
    <source>
        <dbReference type="Proteomes" id="UP001139207"/>
    </source>
</evidence>
<dbReference type="AlphaFoldDB" id="A0A9X1WI35"/>
<dbReference type="RefSeq" id="WP_244803726.1">
    <property type="nucleotide sequence ID" value="NZ_JALIEA010000011.1"/>
</dbReference>
<feature type="transmembrane region" description="Helical" evidence="1">
    <location>
        <begin position="107"/>
        <end position="127"/>
    </location>
</feature>
<evidence type="ECO:0000256" key="1">
    <source>
        <dbReference type="SAM" id="Phobius"/>
    </source>
</evidence>
<accession>A0A9X1WI35</accession>
<protein>
    <submittedName>
        <fullName evidence="3">VanZ family protein</fullName>
    </submittedName>
</protein>
<evidence type="ECO:0000313" key="3">
    <source>
        <dbReference type="EMBL" id="MCJ7858007.1"/>
    </source>
</evidence>
<keyword evidence="1" id="KW-0472">Membrane</keyword>
<keyword evidence="1" id="KW-0812">Transmembrane</keyword>
<feature type="transmembrane region" description="Helical" evidence="1">
    <location>
        <begin position="24"/>
        <end position="47"/>
    </location>
</feature>
<evidence type="ECO:0000259" key="2">
    <source>
        <dbReference type="Pfam" id="PF04892"/>
    </source>
</evidence>
<dbReference type="InterPro" id="IPR053150">
    <property type="entry name" value="Teicoplanin_resist-assoc"/>
</dbReference>
<comment type="caution">
    <text evidence="3">The sequence shown here is derived from an EMBL/GenBank/DDBJ whole genome shotgun (WGS) entry which is preliminary data.</text>
</comment>